<evidence type="ECO:0000256" key="2">
    <source>
        <dbReference type="ARBA" id="ARBA00023002"/>
    </source>
</evidence>
<dbReference type="PRINTS" id="PR00081">
    <property type="entry name" value="GDHRDH"/>
</dbReference>
<evidence type="ECO:0000313" key="5">
    <source>
        <dbReference type="Proteomes" id="UP000199136"/>
    </source>
</evidence>
<feature type="region of interest" description="Disordered" evidence="3">
    <location>
        <begin position="1"/>
        <end position="31"/>
    </location>
</feature>
<dbReference type="PANTHER" id="PTHR48107:SF16">
    <property type="entry name" value="NADPH-DEPENDENT ALDEHYDE REDUCTASE 1, CHLOROPLASTIC"/>
    <property type="match status" value="1"/>
</dbReference>
<dbReference type="PROSITE" id="PS00061">
    <property type="entry name" value="ADH_SHORT"/>
    <property type="match status" value="1"/>
</dbReference>
<keyword evidence="5" id="KW-1185">Reference proteome</keyword>
<dbReference type="GO" id="GO:0016614">
    <property type="term" value="F:oxidoreductase activity, acting on CH-OH group of donors"/>
    <property type="evidence" value="ECO:0007669"/>
    <property type="project" value="UniProtKB-ARBA"/>
</dbReference>
<dbReference type="RefSeq" id="WP_092480495.1">
    <property type="nucleotide sequence ID" value="NZ_FOXW01000005.1"/>
</dbReference>
<name>A0A1I5XKH9_9LACT</name>
<dbReference type="EMBL" id="FOXW01000005">
    <property type="protein sequence ID" value="SFQ32420.1"/>
    <property type="molecule type" value="Genomic_DNA"/>
</dbReference>
<feature type="compositionally biased region" description="Basic and acidic residues" evidence="3">
    <location>
        <begin position="16"/>
        <end position="26"/>
    </location>
</feature>
<dbReference type="OrthoDB" id="9805904at2"/>
<dbReference type="InterPro" id="IPR020904">
    <property type="entry name" value="Sc_DH/Rdtase_CS"/>
</dbReference>
<dbReference type="PRINTS" id="PR00080">
    <property type="entry name" value="SDRFAMILY"/>
</dbReference>
<sequence length="290" mass="31229">MADEKNLDTQAPKENYLQEDKNKKMSPEPLIESPNYKAAGKLEGKVAIITGADSGIGAAVAIAYAKEGAKLALVDVEQHEDAAAVRSRIEELSRPVLWFTGDVGDSDFANEVVEKTVAEFGNIDILVNNAAQQLAQESILDITDEQLHRTFRTNIFSMFYFAKAALPYLNDNGVVINSTSVTAYQGNPTLLDYSSTKGAIVTFTRSLAQNQEFLDKNIRVNGVAPGPIWTPLIPATTGSTDKEEFGASVPMERAGEAYELAPAYVYLASSDSSYVTGQVIHVNGGTVVNG</sequence>
<dbReference type="InterPro" id="IPR036291">
    <property type="entry name" value="NAD(P)-bd_dom_sf"/>
</dbReference>
<gene>
    <name evidence="4" type="ORF">SAMN04488506_1450</name>
</gene>
<accession>A0A1I5XKH9</accession>
<dbReference type="Gene3D" id="3.40.50.720">
    <property type="entry name" value="NAD(P)-binding Rossmann-like Domain"/>
    <property type="match status" value="1"/>
</dbReference>
<dbReference type="FunFam" id="3.40.50.720:FF:000084">
    <property type="entry name" value="Short-chain dehydrogenase reductase"/>
    <property type="match status" value="1"/>
</dbReference>
<evidence type="ECO:0000313" key="4">
    <source>
        <dbReference type="EMBL" id="SFQ32420.1"/>
    </source>
</evidence>
<evidence type="ECO:0000256" key="3">
    <source>
        <dbReference type="SAM" id="MobiDB-lite"/>
    </source>
</evidence>
<dbReference type="InterPro" id="IPR002347">
    <property type="entry name" value="SDR_fam"/>
</dbReference>
<dbReference type="SUPFAM" id="SSF51735">
    <property type="entry name" value="NAD(P)-binding Rossmann-fold domains"/>
    <property type="match status" value="1"/>
</dbReference>
<dbReference type="STRING" id="82801.SAMN04488506_1450"/>
<keyword evidence="2" id="KW-0560">Oxidoreductase</keyword>
<evidence type="ECO:0000256" key="1">
    <source>
        <dbReference type="ARBA" id="ARBA00006484"/>
    </source>
</evidence>
<comment type="similarity">
    <text evidence="1">Belongs to the short-chain dehydrogenases/reductases (SDR) family.</text>
</comment>
<dbReference type="PANTHER" id="PTHR48107">
    <property type="entry name" value="NADPH-DEPENDENT ALDEHYDE REDUCTASE-LIKE PROTEIN, CHLOROPLASTIC-RELATED"/>
    <property type="match status" value="1"/>
</dbReference>
<proteinExistence type="inferred from homology"/>
<dbReference type="Proteomes" id="UP000199136">
    <property type="component" value="Unassembled WGS sequence"/>
</dbReference>
<protein>
    <submittedName>
        <fullName evidence="4">NAD(P)-dependent dehydrogenase, short-chain alcohol dehydrogenase family</fullName>
    </submittedName>
</protein>
<dbReference type="Pfam" id="PF13561">
    <property type="entry name" value="adh_short_C2"/>
    <property type="match status" value="1"/>
</dbReference>
<dbReference type="AlphaFoldDB" id="A0A1I5XKH9"/>
<dbReference type="GO" id="GO:0008206">
    <property type="term" value="P:bile acid metabolic process"/>
    <property type="evidence" value="ECO:0007669"/>
    <property type="project" value="UniProtKB-ARBA"/>
</dbReference>
<reference evidence="4 5" key="1">
    <citation type="submission" date="2016-10" db="EMBL/GenBank/DDBJ databases">
        <authorList>
            <person name="de Groot N.N."/>
        </authorList>
    </citation>
    <scope>NUCLEOTIDE SEQUENCE [LARGE SCALE GENOMIC DNA]</scope>
    <source>
        <strain evidence="4 5">DSM 20581</strain>
    </source>
</reference>
<organism evidence="4 5">
    <name type="scientific">Desemzia incerta</name>
    <dbReference type="NCBI Taxonomy" id="82801"/>
    <lineage>
        <taxon>Bacteria</taxon>
        <taxon>Bacillati</taxon>
        <taxon>Bacillota</taxon>
        <taxon>Bacilli</taxon>
        <taxon>Lactobacillales</taxon>
        <taxon>Carnobacteriaceae</taxon>
        <taxon>Desemzia</taxon>
    </lineage>
</organism>